<protein>
    <submittedName>
        <fullName evidence="1">Uncharacterized protein</fullName>
    </submittedName>
</protein>
<name>A0A5J4WER3_9EUKA</name>
<comment type="caution">
    <text evidence="1">The sequence shown here is derived from an EMBL/GenBank/DDBJ whole genome shotgun (WGS) entry which is preliminary data.</text>
</comment>
<proteinExistence type="predicted"/>
<sequence>MIFRAELAQRGFLPAFVEQENQKDFNIITSKLDAIKERVALLDNHAADFQNAALKHLMQNQREQAIQKARIARLLKNMSARIQSQADALEQSLLGAQEVFEANEKEEFEKLMAMGEDLKEYYEAEANKEEYAEKTLLIAKNTMRLGELNNMVAAMNNVGISDEELMRELQQHSTPGGWK</sequence>
<organism evidence="1 2">
    <name type="scientific">Streblomastix strix</name>
    <dbReference type="NCBI Taxonomy" id="222440"/>
    <lineage>
        <taxon>Eukaryota</taxon>
        <taxon>Metamonada</taxon>
        <taxon>Preaxostyla</taxon>
        <taxon>Oxymonadida</taxon>
        <taxon>Streblomastigidae</taxon>
        <taxon>Streblomastix</taxon>
    </lineage>
</organism>
<dbReference type="EMBL" id="SNRW01002237">
    <property type="protein sequence ID" value="KAA6393420.1"/>
    <property type="molecule type" value="Genomic_DNA"/>
</dbReference>
<reference evidence="1 2" key="1">
    <citation type="submission" date="2019-03" db="EMBL/GenBank/DDBJ databases">
        <title>Single cell metagenomics reveals metabolic interactions within the superorganism composed of flagellate Streblomastix strix and complex community of Bacteroidetes bacteria on its surface.</title>
        <authorList>
            <person name="Treitli S.C."/>
            <person name="Kolisko M."/>
            <person name="Husnik F."/>
            <person name="Keeling P."/>
            <person name="Hampl V."/>
        </authorList>
    </citation>
    <scope>NUCLEOTIDE SEQUENCE [LARGE SCALE GENOMIC DNA]</scope>
    <source>
        <strain evidence="1">ST1C</strain>
    </source>
</reference>
<gene>
    <name evidence="1" type="ORF">EZS28_011056</name>
</gene>
<evidence type="ECO:0000313" key="1">
    <source>
        <dbReference type="EMBL" id="KAA6393420.1"/>
    </source>
</evidence>
<accession>A0A5J4WER3</accession>
<dbReference type="AlphaFoldDB" id="A0A5J4WER3"/>
<dbReference type="Proteomes" id="UP000324800">
    <property type="component" value="Unassembled WGS sequence"/>
</dbReference>
<evidence type="ECO:0000313" key="2">
    <source>
        <dbReference type="Proteomes" id="UP000324800"/>
    </source>
</evidence>